<gene>
    <name evidence="3" type="ORF">BQ4739_LOCUS18421</name>
</gene>
<accession>A0A383WL05</accession>
<keyword evidence="1" id="KW-0472">Membrane</keyword>
<proteinExistence type="predicted"/>
<evidence type="ECO:0008006" key="5">
    <source>
        <dbReference type="Google" id="ProtNLM"/>
    </source>
</evidence>
<evidence type="ECO:0000256" key="2">
    <source>
        <dbReference type="SAM" id="SignalP"/>
    </source>
</evidence>
<keyword evidence="1" id="KW-0812">Transmembrane</keyword>
<protein>
    <recommendedName>
        <fullName evidence="5">Pherophorin domain-containing protein</fullName>
    </recommendedName>
</protein>
<feature type="signal peptide" evidence="2">
    <location>
        <begin position="1"/>
        <end position="26"/>
    </location>
</feature>
<reference evidence="3 4" key="1">
    <citation type="submission" date="2016-10" db="EMBL/GenBank/DDBJ databases">
        <authorList>
            <person name="Cai Z."/>
        </authorList>
    </citation>
    <scope>NUCLEOTIDE SEQUENCE [LARGE SCALE GENOMIC DNA]</scope>
</reference>
<evidence type="ECO:0000313" key="4">
    <source>
        <dbReference type="Proteomes" id="UP000256970"/>
    </source>
</evidence>
<dbReference type="AlphaFoldDB" id="A0A383WL05"/>
<keyword evidence="4" id="KW-1185">Reference proteome</keyword>
<name>A0A383WL05_TETOB</name>
<organism evidence="3 4">
    <name type="scientific">Tetradesmus obliquus</name>
    <name type="common">Green alga</name>
    <name type="synonym">Acutodesmus obliquus</name>
    <dbReference type="NCBI Taxonomy" id="3088"/>
    <lineage>
        <taxon>Eukaryota</taxon>
        <taxon>Viridiplantae</taxon>
        <taxon>Chlorophyta</taxon>
        <taxon>core chlorophytes</taxon>
        <taxon>Chlorophyceae</taxon>
        <taxon>CS clade</taxon>
        <taxon>Sphaeropleales</taxon>
        <taxon>Scenedesmaceae</taxon>
        <taxon>Tetradesmus</taxon>
    </lineage>
</organism>
<keyword evidence="2" id="KW-0732">Signal</keyword>
<dbReference type="EMBL" id="FNXT01001304">
    <property type="protein sequence ID" value="SZX78101.1"/>
    <property type="molecule type" value="Genomic_DNA"/>
</dbReference>
<keyword evidence="1" id="KW-1133">Transmembrane helix</keyword>
<feature type="transmembrane region" description="Helical" evidence="1">
    <location>
        <begin position="108"/>
        <end position="135"/>
    </location>
</feature>
<feature type="chain" id="PRO_5016929652" description="Pherophorin domain-containing protein" evidence="2">
    <location>
        <begin position="27"/>
        <end position="424"/>
    </location>
</feature>
<evidence type="ECO:0000256" key="1">
    <source>
        <dbReference type="SAM" id="Phobius"/>
    </source>
</evidence>
<dbReference type="Proteomes" id="UP000256970">
    <property type="component" value="Unassembled WGS sequence"/>
</dbReference>
<sequence length="424" mass="43879">MRCGVGGGRLLLLFVVAAATLHAAAAQARSRPAAGSNRCLLEGQTVTITINFHHPNAAAASRAAQPCGTYHGTSTVPFPEPNSAAKHMVTLSGVAGRKALRFKVPGELLLLLLLLVLLLLVLVLLLVLLLVLPLLPPLPLPLLLLGLVPCRAAAAAVAAAAAAAPAAAVTALADCTRNPKSSLNAATNEAGQRYLLFFQRSDDGGSCDGGPDGQLCNGVCTGFAVGGVLPLTAKCSAGKWQFQGACPPPPDLDVVLVTAELEILITVLSNNNNSPGGGVQAAAVLQEDTQPGLSGSQAAALRAAARRDMQRRIARMINRLRRSRLWIRVRSFRRPRLPGASSSIMEAGSSSGVSSSIIALLVQITDSVDRFAWKAGGSQLQQEVQAPLQQLLVELLQTGVVAVLPDTSSTLQRTVGVTVDEAGG</sequence>
<evidence type="ECO:0000313" key="3">
    <source>
        <dbReference type="EMBL" id="SZX78101.1"/>
    </source>
</evidence>